<evidence type="ECO:0000313" key="2">
    <source>
        <dbReference type="Proteomes" id="UP000037122"/>
    </source>
</evidence>
<evidence type="ECO:0000313" key="1">
    <source>
        <dbReference type="EMBL" id="KND97070.1"/>
    </source>
</evidence>
<dbReference type="AlphaFoldDB" id="A0A0L0NTU0"/>
<dbReference type="Proteomes" id="UP000037122">
    <property type="component" value="Unassembled WGS sequence"/>
</dbReference>
<dbReference type="EMBL" id="LGST01000045">
    <property type="protein sequence ID" value="KND97070.1"/>
    <property type="molecule type" value="Genomic_DNA"/>
</dbReference>
<comment type="caution">
    <text evidence="1">The sequence shown here is derived from an EMBL/GenBank/DDBJ whole genome shotgun (WGS) entry which is preliminary data.</text>
</comment>
<reference evidence="2" key="1">
    <citation type="journal article" date="2015" name="BMC Genomics">
        <title>Draft genome of a commonly misdiagnosed multidrug resistant pathogen Candida auris.</title>
        <authorList>
            <person name="Chatterjee S."/>
            <person name="Alampalli S.V."/>
            <person name="Nageshan R.K."/>
            <person name="Chettiar S.T."/>
            <person name="Joshi S."/>
            <person name="Tatu U.S."/>
        </authorList>
    </citation>
    <scope>NUCLEOTIDE SEQUENCE [LARGE SCALE GENOMIC DNA]</scope>
    <source>
        <strain evidence="2">6684</strain>
    </source>
</reference>
<accession>A0A0L0NTU0</accession>
<organism evidence="1 2">
    <name type="scientific">Candidozyma auris</name>
    <name type="common">Yeast</name>
    <name type="synonym">Candida auris</name>
    <dbReference type="NCBI Taxonomy" id="498019"/>
    <lineage>
        <taxon>Eukaryota</taxon>
        <taxon>Fungi</taxon>
        <taxon>Dikarya</taxon>
        <taxon>Ascomycota</taxon>
        <taxon>Saccharomycotina</taxon>
        <taxon>Pichiomycetes</taxon>
        <taxon>Metschnikowiaceae</taxon>
        <taxon>Candidozyma</taxon>
    </lineage>
</organism>
<name>A0A0L0NTU0_CANAR</name>
<proteinExistence type="predicted"/>
<protein>
    <submittedName>
        <fullName evidence="1">Uncharacterized protein</fullName>
    </submittedName>
</protein>
<gene>
    <name evidence="1" type="ORF">QG37_06530</name>
</gene>
<sequence>MYILQHSLERKDRNFLKLVPFGKVSLGSVDREFGTFASAAQWTSALRDHIGILANQHANSAKRRSYYVLGHLFFHLFECKSFFALPSLCFKHSQASTKLRQQTREQRPKMVLSTPHLLQIFSIPFET</sequence>
<dbReference type="VEuPathDB" id="FungiDB:QG37_06530"/>